<sequence length="82" mass="9226">MHTKRIGNLGRIVIPKDIMDRFQLGAGDLIDISSNETQIILEPHRESYVCAITGKVSKEAVKIGEAWVSKEGLKKLIEYMNQ</sequence>
<dbReference type="SUPFAM" id="SSF89447">
    <property type="entry name" value="AbrB/MazE/MraZ-like"/>
    <property type="match status" value="1"/>
</dbReference>
<accession>A0A2W7MYE4</accession>
<dbReference type="InterPro" id="IPR037914">
    <property type="entry name" value="SpoVT-AbrB_sf"/>
</dbReference>
<feature type="domain" description="SpoVT-AbrB" evidence="2">
    <location>
        <begin position="1"/>
        <end position="46"/>
    </location>
</feature>
<dbReference type="Pfam" id="PF04014">
    <property type="entry name" value="MazE_antitoxin"/>
    <property type="match status" value="1"/>
</dbReference>
<dbReference type="Proteomes" id="UP000248646">
    <property type="component" value="Unassembled WGS sequence"/>
</dbReference>
<dbReference type="PROSITE" id="PS51740">
    <property type="entry name" value="SPOVT_ABRB"/>
    <property type="match status" value="1"/>
</dbReference>
<dbReference type="GO" id="GO:0003677">
    <property type="term" value="F:DNA binding"/>
    <property type="evidence" value="ECO:0007669"/>
    <property type="project" value="UniProtKB-UniRule"/>
</dbReference>
<dbReference type="InterPro" id="IPR007159">
    <property type="entry name" value="SpoVT-AbrB_dom"/>
</dbReference>
<dbReference type="OrthoDB" id="9812495at2"/>
<keyword evidence="1" id="KW-0238">DNA-binding</keyword>
<protein>
    <submittedName>
        <fullName evidence="3">Transcriptional pleiotropic regulator of transition state genes</fullName>
    </submittedName>
</protein>
<evidence type="ECO:0000256" key="1">
    <source>
        <dbReference type="PROSITE-ProRule" id="PRU01076"/>
    </source>
</evidence>
<dbReference type="NCBIfam" id="TIGR01439">
    <property type="entry name" value="lp_hng_hel_AbrB"/>
    <property type="match status" value="1"/>
</dbReference>
<name>A0A2W7MYE4_9BACI</name>
<reference evidence="3 4" key="1">
    <citation type="submission" date="2018-06" db="EMBL/GenBank/DDBJ databases">
        <title>Genomic Encyclopedia of Type Strains, Phase IV (KMG-IV): sequencing the most valuable type-strain genomes for metagenomic binning, comparative biology and taxonomic classification.</title>
        <authorList>
            <person name="Goeker M."/>
        </authorList>
    </citation>
    <scope>NUCLEOTIDE SEQUENCE [LARGE SCALE GENOMIC DNA]</scope>
    <source>
        <strain evidence="3 4">DSM 5</strain>
    </source>
</reference>
<gene>
    <name evidence="3" type="ORF">C7437_1129</name>
</gene>
<keyword evidence="4" id="KW-1185">Reference proteome</keyword>
<comment type="caution">
    <text evidence="3">The sequence shown here is derived from an EMBL/GenBank/DDBJ whole genome shotgun (WGS) entry which is preliminary data.</text>
</comment>
<organism evidence="3 4">
    <name type="scientific">Psychrobacillus insolitus</name>
    <dbReference type="NCBI Taxonomy" id="1461"/>
    <lineage>
        <taxon>Bacteria</taxon>
        <taxon>Bacillati</taxon>
        <taxon>Bacillota</taxon>
        <taxon>Bacilli</taxon>
        <taxon>Bacillales</taxon>
        <taxon>Bacillaceae</taxon>
        <taxon>Psychrobacillus</taxon>
    </lineage>
</organism>
<dbReference type="SMART" id="SM00966">
    <property type="entry name" value="SpoVT_AbrB"/>
    <property type="match status" value="1"/>
</dbReference>
<proteinExistence type="predicted"/>
<dbReference type="EMBL" id="QKZI01000012">
    <property type="protein sequence ID" value="PZX02370.1"/>
    <property type="molecule type" value="Genomic_DNA"/>
</dbReference>
<evidence type="ECO:0000259" key="2">
    <source>
        <dbReference type="PROSITE" id="PS51740"/>
    </source>
</evidence>
<dbReference type="AlphaFoldDB" id="A0A2W7MYE4"/>
<evidence type="ECO:0000313" key="4">
    <source>
        <dbReference type="Proteomes" id="UP000248646"/>
    </source>
</evidence>
<dbReference type="Gene3D" id="2.10.260.10">
    <property type="match status" value="1"/>
</dbReference>
<evidence type="ECO:0000313" key="3">
    <source>
        <dbReference type="EMBL" id="PZX02370.1"/>
    </source>
</evidence>
<dbReference type="RefSeq" id="WP_111440909.1">
    <property type="nucleotide sequence ID" value="NZ_QKZI01000012.1"/>
</dbReference>